<evidence type="ECO:0000313" key="5">
    <source>
        <dbReference type="Proteomes" id="UP000069850"/>
    </source>
</evidence>
<sequence>MASDRILRRGLPILLAVCILALCAGQATARGPAISDIQPYDTIFVYEEGLNLTQLRNATTDNPITALRKYQGDNPEKSLIKSIPVTDDTNFEVQDLLVGGEYGTYYAFSPKDGVTGQVMIRKPEIFLDVVLASPYHNERLEGLSVSENTRIAFKVVCPDVGAFYTTDGVYPATVDIVVTHPGGAETTAIGGMNLAGLNVSSTRFYTDDPGRPGPIALSGLREVGTYTVRAKWSEPAAFDAYAPDSEPVTFTVGKRVGIETGTPTPTPTATATPTPTVTTPVPTTAAPTTAATAVTATETATPTTVPPATTPTATPLPVWAAVAALGVAFSLIGRRR</sequence>
<protein>
    <recommendedName>
        <fullName evidence="3">DUF3821 domain-containing protein</fullName>
    </recommendedName>
</protein>
<keyword evidence="2" id="KW-0472">Membrane</keyword>
<gene>
    <name evidence="4" type="ORF">MMAB1_3463</name>
</gene>
<feature type="transmembrane region" description="Helical" evidence="2">
    <location>
        <begin position="316"/>
        <end position="333"/>
    </location>
</feature>
<dbReference type="OrthoDB" id="107518at2157"/>
<keyword evidence="2" id="KW-0812">Transmembrane</keyword>
<organism evidence="4 5">
    <name type="scientific">Methanoculleus bourgensis</name>
    <dbReference type="NCBI Taxonomy" id="83986"/>
    <lineage>
        <taxon>Archaea</taxon>
        <taxon>Methanobacteriati</taxon>
        <taxon>Methanobacteriota</taxon>
        <taxon>Stenosarchaea group</taxon>
        <taxon>Methanomicrobia</taxon>
        <taxon>Methanomicrobiales</taxon>
        <taxon>Methanomicrobiaceae</taxon>
        <taxon>Methanoculleus</taxon>
    </lineage>
</organism>
<keyword evidence="2" id="KW-1133">Transmembrane helix</keyword>
<feature type="domain" description="DUF3821" evidence="3">
    <location>
        <begin position="41"/>
        <end position="231"/>
    </location>
</feature>
<evidence type="ECO:0000313" key="4">
    <source>
        <dbReference type="EMBL" id="CVK34676.1"/>
    </source>
</evidence>
<dbReference type="GeneID" id="27138841"/>
<proteinExistence type="predicted"/>
<dbReference type="Pfam" id="PF12863">
    <property type="entry name" value="DUF3821"/>
    <property type="match status" value="1"/>
</dbReference>
<reference evidence="4 5" key="1">
    <citation type="submission" date="2016-01" db="EMBL/GenBank/DDBJ databases">
        <authorList>
            <person name="Manzoor S."/>
        </authorList>
    </citation>
    <scope>NUCLEOTIDE SEQUENCE [LARGE SCALE GENOMIC DNA]</scope>
    <source>
        <strain evidence="4">Methanoculleus sp MAB1</strain>
    </source>
</reference>
<evidence type="ECO:0000256" key="1">
    <source>
        <dbReference type="SAM" id="MobiDB-lite"/>
    </source>
</evidence>
<feature type="compositionally biased region" description="Low complexity" evidence="1">
    <location>
        <begin position="267"/>
        <end position="283"/>
    </location>
</feature>
<accession>A0A0X8XZ08</accession>
<dbReference type="AlphaFoldDB" id="A0A0X8XZ08"/>
<dbReference type="InterPro" id="IPR024277">
    <property type="entry name" value="DUF3821"/>
</dbReference>
<dbReference type="KEGG" id="mema:MMAB1_3463"/>
<evidence type="ECO:0000256" key="2">
    <source>
        <dbReference type="SAM" id="Phobius"/>
    </source>
</evidence>
<feature type="region of interest" description="Disordered" evidence="1">
    <location>
        <begin position="258"/>
        <end position="283"/>
    </location>
</feature>
<dbReference type="Proteomes" id="UP000069850">
    <property type="component" value="Chromosome 1"/>
</dbReference>
<evidence type="ECO:0000259" key="3">
    <source>
        <dbReference type="Pfam" id="PF12863"/>
    </source>
</evidence>
<dbReference type="RefSeq" id="WP_062266222.1">
    <property type="nucleotide sequence ID" value="NZ_LT158599.1"/>
</dbReference>
<dbReference type="EMBL" id="LT158599">
    <property type="protein sequence ID" value="CVK34676.1"/>
    <property type="molecule type" value="Genomic_DNA"/>
</dbReference>
<name>A0A0X8XZ08_9EURY</name>